<reference evidence="13" key="4">
    <citation type="submission" date="2025-09" db="UniProtKB">
        <authorList>
            <consortium name="Ensembl"/>
        </authorList>
    </citation>
    <scope>IDENTIFICATION</scope>
</reference>
<evidence type="ECO:0000313" key="13">
    <source>
        <dbReference type="Ensembl" id="ENSACLP00000024009.2"/>
    </source>
</evidence>
<reference evidence="13 14" key="1">
    <citation type="submission" date="2018-05" db="EMBL/GenBank/DDBJ databases">
        <authorList>
            <person name="Datahose"/>
        </authorList>
    </citation>
    <scope>NUCLEOTIDE SEQUENCE</scope>
</reference>
<dbReference type="InterPro" id="IPR051017">
    <property type="entry name" value="Aldolase-II_Adducin_sf"/>
</dbReference>
<evidence type="ECO:0000256" key="3">
    <source>
        <dbReference type="ARBA" id="ARBA00006274"/>
    </source>
</evidence>
<feature type="compositionally biased region" description="Basic residues" evidence="11">
    <location>
        <begin position="612"/>
        <end position="631"/>
    </location>
</feature>
<evidence type="ECO:0000256" key="2">
    <source>
        <dbReference type="ARBA" id="ARBA00004413"/>
    </source>
</evidence>
<name>A0A3P8Q4Y0_ASTCA</name>
<dbReference type="GO" id="GO:0005856">
    <property type="term" value="C:cytoskeleton"/>
    <property type="evidence" value="ECO:0007669"/>
    <property type="project" value="UniProtKB-SubCell"/>
</dbReference>
<dbReference type="FunFam" id="3.40.225.10:FF:000004">
    <property type="entry name" value="gamma-adducin isoform X1"/>
    <property type="match status" value="1"/>
</dbReference>
<keyword evidence="10" id="KW-0206">Cytoskeleton</keyword>
<evidence type="ECO:0000256" key="6">
    <source>
        <dbReference type="ARBA" id="ARBA00022553"/>
    </source>
</evidence>
<dbReference type="PANTHER" id="PTHR10672">
    <property type="entry name" value="ADDUCIN"/>
    <property type="match status" value="1"/>
</dbReference>
<keyword evidence="4" id="KW-1003">Cell membrane</keyword>
<dbReference type="Bgee" id="ENSACLG00000016265">
    <property type="expression patterns" value="Expressed in brain and 5 other cell types or tissues"/>
</dbReference>
<dbReference type="GO" id="GO:0005886">
    <property type="term" value="C:plasma membrane"/>
    <property type="evidence" value="ECO:0007669"/>
    <property type="project" value="UniProtKB-SubCell"/>
</dbReference>
<dbReference type="GO" id="GO:0051016">
    <property type="term" value="P:barbed-end actin filament capping"/>
    <property type="evidence" value="ECO:0007669"/>
    <property type="project" value="TreeGrafter"/>
</dbReference>
<evidence type="ECO:0000256" key="4">
    <source>
        <dbReference type="ARBA" id="ARBA00022475"/>
    </source>
</evidence>
<dbReference type="SUPFAM" id="SSF53639">
    <property type="entry name" value="AraD/HMP-PK domain-like"/>
    <property type="match status" value="1"/>
</dbReference>
<dbReference type="GO" id="GO:0051015">
    <property type="term" value="F:actin filament binding"/>
    <property type="evidence" value="ECO:0007669"/>
    <property type="project" value="TreeGrafter"/>
</dbReference>
<evidence type="ECO:0000259" key="12">
    <source>
        <dbReference type="SMART" id="SM01007"/>
    </source>
</evidence>
<evidence type="ECO:0000256" key="10">
    <source>
        <dbReference type="ARBA" id="ARBA00023212"/>
    </source>
</evidence>
<comment type="subcellular location">
    <subcellularLocation>
        <location evidence="2">Cell membrane</location>
        <topology evidence="2">Peripheral membrane protein</topology>
        <orientation evidence="2">Cytoplasmic side</orientation>
    </subcellularLocation>
    <subcellularLocation>
        <location evidence="1">Cytoplasm</location>
        <location evidence="1">Cytoskeleton</location>
    </subcellularLocation>
</comment>
<dbReference type="Proteomes" id="UP000265100">
    <property type="component" value="Chromosome 13"/>
</dbReference>
<keyword evidence="9" id="KW-0009">Actin-binding</keyword>
<dbReference type="GO" id="GO:0005516">
    <property type="term" value="F:calmodulin binding"/>
    <property type="evidence" value="ECO:0007669"/>
    <property type="project" value="UniProtKB-KW"/>
</dbReference>
<keyword evidence="5" id="KW-0963">Cytoplasm</keyword>
<keyword evidence="14" id="KW-1185">Reference proteome</keyword>
<dbReference type="Ensembl" id="ENSACLT00000024583.2">
    <property type="protein sequence ID" value="ENSACLP00000024009.2"/>
    <property type="gene ID" value="ENSACLG00000016265.2"/>
</dbReference>
<evidence type="ECO:0000256" key="7">
    <source>
        <dbReference type="ARBA" id="ARBA00022860"/>
    </source>
</evidence>
<reference evidence="14" key="2">
    <citation type="submission" date="2023-03" db="EMBL/GenBank/DDBJ databases">
        <authorList>
            <consortium name="Wellcome Sanger Institute Data Sharing"/>
        </authorList>
    </citation>
    <scope>NUCLEOTIDE SEQUENCE [LARGE SCALE GENOMIC DNA]</scope>
</reference>
<comment type="similarity">
    <text evidence="3">Belongs to the aldolase class II family. Adducin subfamily.</text>
</comment>
<sequence>MSLVDVRQTVGSLTLALSSNDSKERYFDRVDESDPEYLRSKNMSPDLRQDFNMMEQKKRVTQILQSPVFKDELEGLIQDQLTKGNNPTGLMALRQIADLVMASTTGGAGPLTAPISIGMVTPVNDLYGVESPSFAKGEKQSRCKLASLYRLVDLFSWARFTSSYITVRVSKEQDHILISPRGLSFAEVTAANLVKVNIIGEVVDQGSTDLGIDQFGFAPHSAIYSMRPDVRCIIHAHTAVTAAVSSMKCGILPISQEALLLGDVRCFGYHGSLDDKETKVEFQKALGPTAKLMILRNHGLLALGETVEEAFHYMYHSQLACEIQVNAMRCSGGADNLVLLDRDKFKPLTQGVAAAGVVIDNEVKWKIGEAEFESLMRMLDNLGYRTGHSYRNPIVREKPRSKNDVEIPATVSAMPPEDCELGLRSPFKFMAQKQQRERTRWLNSPNSYLKVNVPEQSPSGDVSPRTKTMWMKSSQPGYSVGTPIKIEDPNQFVPLNTDPTEVLDKRNRAFIIEDEEQTRSLPPNPFNDLTEKALEEYKSMVERKQQGQEGTVPYPLYINTIPNGKDHLAEMEEDLSIEVSKLSVSTSETVEISITTKEKTGEPQTPESQTKSPKKKKKKFRTPSFLKKSKKKKEEKEKLEA</sequence>
<reference evidence="13" key="3">
    <citation type="submission" date="2025-08" db="UniProtKB">
        <authorList>
            <consortium name="Ensembl"/>
        </authorList>
    </citation>
    <scope>IDENTIFICATION</scope>
</reference>
<accession>A0A3P8Q4Y0</accession>
<evidence type="ECO:0000313" key="14">
    <source>
        <dbReference type="Proteomes" id="UP000265100"/>
    </source>
</evidence>
<dbReference type="GO" id="GO:0014069">
    <property type="term" value="C:postsynaptic density"/>
    <property type="evidence" value="ECO:0007669"/>
    <property type="project" value="TreeGrafter"/>
</dbReference>
<organism evidence="13 14">
    <name type="scientific">Astatotilapia calliptera</name>
    <name type="common">Eastern happy</name>
    <name type="synonym">Chromis callipterus</name>
    <dbReference type="NCBI Taxonomy" id="8154"/>
    <lineage>
        <taxon>Eukaryota</taxon>
        <taxon>Metazoa</taxon>
        <taxon>Chordata</taxon>
        <taxon>Craniata</taxon>
        <taxon>Vertebrata</taxon>
        <taxon>Euteleostomi</taxon>
        <taxon>Actinopterygii</taxon>
        <taxon>Neopterygii</taxon>
        <taxon>Teleostei</taxon>
        <taxon>Neoteleostei</taxon>
        <taxon>Acanthomorphata</taxon>
        <taxon>Ovalentaria</taxon>
        <taxon>Cichlomorphae</taxon>
        <taxon>Cichliformes</taxon>
        <taxon>Cichlidae</taxon>
        <taxon>African cichlids</taxon>
        <taxon>Pseudocrenilabrinae</taxon>
        <taxon>Haplochromini</taxon>
        <taxon>Astatotilapia</taxon>
    </lineage>
</organism>
<evidence type="ECO:0000256" key="9">
    <source>
        <dbReference type="ARBA" id="ARBA00023203"/>
    </source>
</evidence>
<evidence type="ECO:0000256" key="5">
    <source>
        <dbReference type="ARBA" id="ARBA00022490"/>
    </source>
</evidence>
<keyword evidence="7" id="KW-0112">Calmodulin-binding</keyword>
<dbReference type="Pfam" id="PF00596">
    <property type="entry name" value="Aldolase_II"/>
    <property type="match status" value="1"/>
</dbReference>
<evidence type="ECO:0000256" key="1">
    <source>
        <dbReference type="ARBA" id="ARBA00004245"/>
    </source>
</evidence>
<dbReference type="PANTHER" id="PTHR10672:SF5">
    <property type="entry name" value="GAMMA-ADDUCIN"/>
    <property type="match status" value="1"/>
</dbReference>
<dbReference type="SMART" id="SM01007">
    <property type="entry name" value="Aldolase_II"/>
    <property type="match status" value="1"/>
</dbReference>
<dbReference type="GeneTree" id="ENSGT00940000155257"/>
<feature type="compositionally biased region" description="Basic and acidic residues" evidence="11">
    <location>
        <begin position="632"/>
        <end position="641"/>
    </location>
</feature>
<dbReference type="Gene3D" id="3.40.225.10">
    <property type="entry name" value="Class II aldolase/adducin N-terminal domain"/>
    <property type="match status" value="1"/>
</dbReference>
<evidence type="ECO:0000256" key="11">
    <source>
        <dbReference type="SAM" id="MobiDB-lite"/>
    </source>
</evidence>
<feature type="region of interest" description="Disordered" evidence="11">
    <location>
        <begin position="588"/>
        <end position="641"/>
    </location>
</feature>
<keyword evidence="6" id="KW-0597">Phosphoprotein</keyword>
<evidence type="ECO:0000256" key="8">
    <source>
        <dbReference type="ARBA" id="ARBA00023136"/>
    </source>
</evidence>
<dbReference type="AlphaFoldDB" id="A0A3P8Q4Y0"/>
<keyword evidence="8" id="KW-0472">Membrane</keyword>
<dbReference type="InterPro" id="IPR036409">
    <property type="entry name" value="Aldolase_II/adducin_N_sf"/>
</dbReference>
<protein>
    <recommendedName>
        <fullName evidence="12">Class II aldolase/adducin N-terminal domain-containing protein</fullName>
    </recommendedName>
</protein>
<proteinExistence type="inferred from homology"/>
<feature type="domain" description="Class II aldolase/adducin N-terminal" evidence="12">
    <location>
        <begin position="143"/>
        <end position="325"/>
    </location>
</feature>
<dbReference type="InterPro" id="IPR001303">
    <property type="entry name" value="Aldolase_II/adducin_N"/>
</dbReference>